<proteinExistence type="predicted"/>
<gene>
    <name evidence="2" type="ORF">VaNZ11_003902</name>
</gene>
<comment type="caution">
    <text evidence="2">The sequence shown here is derived from an EMBL/GenBank/DDBJ whole genome shotgun (WGS) entry which is preliminary data.</text>
</comment>
<feature type="non-terminal residue" evidence="2">
    <location>
        <position position="1"/>
    </location>
</feature>
<evidence type="ECO:0000313" key="2">
    <source>
        <dbReference type="EMBL" id="GLI61522.1"/>
    </source>
</evidence>
<evidence type="ECO:0000256" key="1">
    <source>
        <dbReference type="SAM" id="SignalP"/>
    </source>
</evidence>
<accession>A0ABQ5RWV0</accession>
<keyword evidence="3" id="KW-1185">Reference proteome</keyword>
<evidence type="ECO:0000313" key="3">
    <source>
        <dbReference type="Proteomes" id="UP001165090"/>
    </source>
</evidence>
<protein>
    <submittedName>
        <fullName evidence="2">Uncharacterized protein</fullName>
    </submittedName>
</protein>
<name>A0ABQ5RWV0_9CHLO</name>
<sequence length="102" mass="10642">YRQYLDEMLLLLQVCQVLGCLGEVNTQLPPQCWQSDGEDSTIADTTSYTAGTVADKASKTVIKSVQIIVAGTVVYKLIDVIFKGGRPGPPPSGGTTPGAGAA</sequence>
<feature type="chain" id="PRO_5047363967" evidence="1">
    <location>
        <begin position="23"/>
        <end position="102"/>
    </location>
</feature>
<dbReference type="Proteomes" id="UP001165090">
    <property type="component" value="Unassembled WGS sequence"/>
</dbReference>
<keyword evidence="1" id="KW-0732">Signal</keyword>
<reference evidence="2 3" key="1">
    <citation type="journal article" date="2023" name="IScience">
        <title>Expanded male sex-determining region conserved during the evolution of homothallism in the green alga Volvox.</title>
        <authorList>
            <person name="Yamamoto K."/>
            <person name="Matsuzaki R."/>
            <person name="Mahakham W."/>
            <person name="Heman W."/>
            <person name="Sekimoto H."/>
            <person name="Kawachi M."/>
            <person name="Minakuchi Y."/>
            <person name="Toyoda A."/>
            <person name="Nozaki H."/>
        </authorList>
    </citation>
    <scope>NUCLEOTIDE SEQUENCE [LARGE SCALE GENOMIC DNA]</scope>
    <source>
        <strain evidence="2 3">NIES-4468</strain>
    </source>
</reference>
<organism evidence="2 3">
    <name type="scientific">Volvox africanus</name>
    <dbReference type="NCBI Taxonomy" id="51714"/>
    <lineage>
        <taxon>Eukaryota</taxon>
        <taxon>Viridiplantae</taxon>
        <taxon>Chlorophyta</taxon>
        <taxon>core chlorophytes</taxon>
        <taxon>Chlorophyceae</taxon>
        <taxon>CS clade</taxon>
        <taxon>Chlamydomonadales</taxon>
        <taxon>Volvocaceae</taxon>
        <taxon>Volvox</taxon>
    </lineage>
</organism>
<feature type="signal peptide" evidence="1">
    <location>
        <begin position="1"/>
        <end position="22"/>
    </location>
</feature>
<dbReference type="EMBL" id="BSDZ01000010">
    <property type="protein sequence ID" value="GLI61522.1"/>
    <property type="molecule type" value="Genomic_DNA"/>
</dbReference>